<dbReference type="GO" id="GO:0009252">
    <property type="term" value="P:peptidoglycan biosynthetic process"/>
    <property type="evidence" value="ECO:0007669"/>
    <property type="project" value="UniProtKB-KW"/>
</dbReference>
<feature type="transmembrane region" description="Helical" evidence="16">
    <location>
        <begin position="72"/>
        <end position="90"/>
    </location>
</feature>
<keyword evidence="7 16" id="KW-1133">Transmembrane helix</keyword>
<dbReference type="GO" id="GO:0051301">
    <property type="term" value="P:cell division"/>
    <property type="evidence" value="ECO:0007669"/>
    <property type="project" value="InterPro"/>
</dbReference>
<feature type="transmembrane region" description="Helical" evidence="16">
    <location>
        <begin position="41"/>
        <end position="60"/>
    </location>
</feature>
<evidence type="ECO:0000256" key="10">
    <source>
        <dbReference type="ARBA" id="ARBA00033270"/>
    </source>
</evidence>
<dbReference type="AlphaFoldDB" id="A0A172T3S9"/>
<evidence type="ECO:0000256" key="4">
    <source>
        <dbReference type="ARBA" id="ARBA00022692"/>
    </source>
</evidence>
<evidence type="ECO:0000256" key="14">
    <source>
        <dbReference type="ARBA" id="ARBA00044770"/>
    </source>
</evidence>
<accession>A0A172T3S9</accession>
<feature type="transmembrane region" description="Helical" evidence="16">
    <location>
        <begin position="328"/>
        <end position="351"/>
    </location>
</feature>
<dbReference type="OMA" id="YGEFHFF"/>
<dbReference type="PANTHER" id="PTHR30474:SF2">
    <property type="entry name" value="PEPTIDOGLYCAN GLYCOSYLTRANSFERASE FTSW-RELATED"/>
    <property type="match status" value="1"/>
</dbReference>
<evidence type="ECO:0000256" key="1">
    <source>
        <dbReference type="ARBA" id="ARBA00004141"/>
    </source>
</evidence>
<protein>
    <recommendedName>
        <fullName evidence="12">Probable peptidoglycan glycosyltransferase FtsW</fullName>
        <ecNumber evidence="14">2.4.99.28</ecNumber>
    </recommendedName>
    <alternativeName>
        <fullName evidence="13">Cell division protein FtsW</fullName>
    </alternativeName>
    <alternativeName>
        <fullName evidence="10">Cell wall polymerase</fullName>
    </alternativeName>
    <alternativeName>
        <fullName evidence="9">Peptidoglycan polymerase</fullName>
    </alternativeName>
</protein>
<dbReference type="InterPro" id="IPR001182">
    <property type="entry name" value="FtsW/RodA"/>
</dbReference>
<evidence type="ECO:0000256" key="7">
    <source>
        <dbReference type="ARBA" id="ARBA00022989"/>
    </source>
</evidence>
<evidence type="ECO:0000256" key="12">
    <source>
        <dbReference type="ARBA" id="ARBA00041185"/>
    </source>
</evidence>
<evidence type="ECO:0000256" key="5">
    <source>
        <dbReference type="ARBA" id="ARBA00022960"/>
    </source>
</evidence>
<evidence type="ECO:0000256" key="8">
    <source>
        <dbReference type="ARBA" id="ARBA00023136"/>
    </source>
</evidence>
<keyword evidence="5" id="KW-0133">Cell shape</keyword>
<feature type="transmembrane region" description="Helical" evidence="16">
    <location>
        <begin position="180"/>
        <end position="203"/>
    </location>
</feature>
<dbReference type="KEGG" id="fng:JM64_06700"/>
<comment type="similarity">
    <text evidence="11">Belongs to the SEDS family. FtsW subfamily.</text>
</comment>
<feature type="transmembrane region" description="Helical" evidence="16">
    <location>
        <begin position="156"/>
        <end position="173"/>
    </location>
</feature>
<gene>
    <name evidence="17" type="ORF">JM64_06700</name>
</gene>
<keyword evidence="4 16" id="KW-0812">Transmembrane</keyword>
<feature type="transmembrane region" description="Helical" evidence="16">
    <location>
        <begin position="96"/>
        <end position="120"/>
    </location>
</feature>
<dbReference type="GO" id="GO:0008360">
    <property type="term" value="P:regulation of cell shape"/>
    <property type="evidence" value="ECO:0007669"/>
    <property type="project" value="UniProtKB-KW"/>
</dbReference>
<dbReference type="PATRIC" id="fig|93466.3.peg.1421"/>
<evidence type="ECO:0000313" key="17">
    <source>
        <dbReference type="EMBL" id="ANE41679.1"/>
    </source>
</evidence>
<feature type="transmembrane region" description="Helical" evidence="16">
    <location>
        <begin position="298"/>
        <end position="322"/>
    </location>
</feature>
<evidence type="ECO:0000256" key="3">
    <source>
        <dbReference type="ARBA" id="ARBA00022679"/>
    </source>
</evidence>
<name>A0A172T3S9_FERPE</name>
<dbReference type="GO" id="GO:0008955">
    <property type="term" value="F:peptidoglycan glycosyltransferase activity"/>
    <property type="evidence" value="ECO:0007669"/>
    <property type="project" value="UniProtKB-EC"/>
</dbReference>
<proteinExistence type="inferred from homology"/>
<feature type="transmembrane region" description="Helical" evidence="16">
    <location>
        <begin position="7"/>
        <end position="26"/>
    </location>
</feature>
<comment type="subcellular location">
    <subcellularLocation>
        <location evidence="1">Membrane</location>
        <topology evidence="1">Multi-pass membrane protein</topology>
    </subcellularLocation>
</comment>
<dbReference type="GO" id="GO:0005886">
    <property type="term" value="C:plasma membrane"/>
    <property type="evidence" value="ECO:0007669"/>
    <property type="project" value="TreeGrafter"/>
</dbReference>
<evidence type="ECO:0000313" key="18">
    <source>
        <dbReference type="Proteomes" id="UP000077096"/>
    </source>
</evidence>
<sequence>MRAELKATLVTYLVLFVIGALAMYSLDLAKEQVFNTSSNFFVKHVVTMAVSLFLMLIVKNIPFSFYERYDKWLYAIGIVLLGVVFLFPPINGAHRWIHIGGFTLQPSEFAKIILILYLSIYAKKHKAKMSEVWTGMLLPLLYALVYVGLIVLEPNLSTAMFTFLIAAVTLYYGGTKLRYFLVAVVVIVIAVVIASTTGLLHSYQLGRLRYFFSGELAPQVEIALKTLKNSGPTGVGIGNSWLKVYVPEAESDFVLAVIGEDFGFFGIILVCVMYMFLSYSLMRLGSYIEDTALRVFTWSYATVILFHVTINLGVFAGLFPVTGIPLPFISTGGSSMMALLIGFGIILSGLFGKEENEKRENIKISKEGESM</sequence>
<evidence type="ECO:0000256" key="2">
    <source>
        <dbReference type="ARBA" id="ARBA00022676"/>
    </source>
</evidence>
<evidence type="ECO:0000256" key="11">
    <source>
        <dbReference type="ARBA" id="ARBA00038053"/>
    </source>
</evidence>
<dbReference type="Pfam" id="PF01098">
    <property type="entry name" value="FTSW_RODA_SPOVE"/>
    <property type="match status" value="1"/>
</dbReference>
<dbReference type="OrthoDB" id="9812661at2"/>
<comment type="catalytic activity">
    <reaction evidence="15">
        <text>[GlcNAc-(1-&gt;4)-Mur2Ac(oyl-L-Ala-gamma-D-Glu-L-Lys-D-Ala-D-Ala)](n)-di-trans,octa-cis-undecaprenyl diphosphate + beta-D-GlcNAc-(1-&gt;4)-Mur2Ac(oyl-L-Ala-gamma-D-Glu-L-Lys-D-Ala-D-Ala)-di-trans,octa-cis-undecaprenyl diphosphate = [GlcNAc-(1-&gt;4)-Mur2Ac(oyl-L-Ala-gamma-D-Glu-L-Lys-D-Ala-D-Ala)](n+1)-di-trans,octa-cis-undecaprenyl diphosphate + di-trans,octa-cis-undecaprenyl diphosphate + H(+)</text>
        <dbReference type="Rhea" id="RHEA:23708"/>
        <dbReference type="Rhea" id="RHEA-COMP:9602"/>
        <dbReference type="Rhea" id="RHEA-COMP:9603"/>
        <dbReference type="ChEBI" id="CHEBI:15378"/>
        <dbReference type="ChEBI" id="CHEBI:58405"/>
        <dbReference type="ChEBI" id="CHEBI:60033"/>
        <dbReference type="ChEBI" id="CHEBI:78435"/>
        <dbReference type="EC" id="2.4.99.28"/>
    </reaction>
</comment>
<feature type="transmembrane region" description="Helical" evidence="16">
    <location>
        <begin position="253"/>
        <end position="277"/>
    </location>
</feature>
<evidence type="ECO:0000256" key="6">
    <source>
        <dbReference type="ARBA" id="ARBA00022984"/>
    </source>
</evidence>
<dbReference type="GO" id="GO:0015648">
    <property type="term" value="F:lipid-linked peptidoglycan transporter activity"/>
    <property type="evidence" value="ECO:0007669"/>
    <property type="project" value="TreeGrafter"/>
</dbReference>
<evidence type="ECO:0000256" key="13">
    <source>
        <dbReference type="ARBA" id="ARBA00041418"/>
    </source>
</evidence>
<evidence type="ECO:0000256" key="15">
    <source>
        <dbReference type="ARBA" id="ARBA00049902"/>
    </source>
</evidence>
<keyword evidence="8 16" id="KW-0472">Membrane</keyword>
<reference evidence="17 18" key="1">
    <citation type="submission" date="2014-08" db="EMBL/GenBank/DDBJ databases">
        <title>Fervidobacterium pennivorans DYC genome.</title>
        <authorList>
            <person name="Wushke S."/>
        </authorList>
    </citation>
    <scope>NUCLEOTIDE SEQUENCE [LARGE SCALE GENOMIC DNA]</scope>
    <source>
        <strain evidence="17 18">DYC</strain>
    </source>
</reference>
<dbReference type="PANTHER" id="PTHR30474">
    <property type="entry name" value="CELL CYCLE PROTEIN"/>
    <property type="match status" value="1"/>
</dbReference>
<feature type="transmembrane region" description="Helical" evidence="16">
    <location>
        <begin position="132"/>
        <end position="150"/>
    </location>
</feature>
<evidence type="ECO:0000256" key="9">
    <source>
        <dbReference type="ARBA" id="ARBA00032370"/>
    </source>
</evidence>
<dbReference type="EMBL" id="CP011393">
    <property type="protein sequence ID" value="ANE41679.1"/>
    <property type="molecule type" value="Genomic_DNA"/>
</dbReference>
<evidence type="ECO:0000256" key="16">
    <source>
        <dbReference type="SAM" id="Phobius"/>
    </source>
</evidence>
<dbReference type="EC" id="2.4.99.28" evidence="14"/>
<keyword evidence="6" id="KW-0573">Peptidoglycan synthesis</keyword>
<organism evidence="17 18">
    <name type="scientific">Fervidobacterium pennivorans</name>
    <dbReference type="NCBI Taxonomy" id="93466"/>
    <lineage>
        <taxon>Bacteria</taxon>
        <taxon>Thermotogati</taxon>
        <taxon>Thermotogota</taxon>
        <taxon>Thermotogae</taxon>
        <taxon>Thermotogales</taxon>
        <taxon>Fervidobacteriaceae</taxon>
        <taxon>Fervidobacterium</taxon>
    </lineage>
</organism>
<dbReference type="GO" id="GO:0032153">
    <property type="term" value="C:cell division site"/>
    <property type="evidence" value="ECO:0007669"/>
    <property type="project" value="TreeGrafter"/>
</dbReference>
<dbReference type="Proteomes" id="UP000077096">
    <property type="component" value="Chromosome"/>
</dbReference>
<keyword evidence="2" id="KW-0328">Glycosyltransferase</keyword>
<keyword evidence="3" id="KW-0808">Transferase</keyword>